<reference evidence="9 10" key="1">
    <citation type="journal article" date="2019" name="Nat. Ecol. Evol.">
        <title>Megaphylogeny resolves global patterns of mushroom evolution.</title>
        <authorList>
            <person name="Varga T."/>
            <person name="Krizsan K."/>
            <person name="Foldi C."/>
            <person name="Dima B."/>
            <person name="Sanchez-Garcia M."/>
            <person name="Sanchez-Ramirez S."/>
            <person name="Szollosi G.J."/>
            <person name="Szarkandi J.G."/>
            <person name="Papp V."/>
            <person name="Albert L."/>
            <person name="Andreopoulos W."/>
            <person name="Angelini C."/>
            <person name="Antonin V."/>
            <person name="Barry K.W."/>
            <person name="Bougher N.L."/>
            <person name="Buchanan P."/>
            <person name="Buyck B."/>
            <person name="Bense V."/>
            <person name="Catcheside P."/>
            <person name="Chovatia M."/>
            <person name="Cooper J."/>
            <person name="Damon W."/>
            <person name="Desjardin D."/>
            <person name="Finy P."/>
            <person name="Geml J."/>
            <person name="Haridas S."/>
            <person name="Hughes K."/>
            <person name="Justo A."/>
            <person name="Karasinski D."/>
            <person name="Kautmanova I."/>
            <person name="Kiss B."/>
            <person name="Kocsube S."/>
            <person name="Kotiranta H."/>
            <person name="LaButti K.M."/>
            <person name="Lechner B.E."/>
            <person name="Liimatainen K."/>
            <person name="Lipzen A."/>
            <person name="Lukacs Z."/>
            <person name="Mihaltcheva S."/>
            <person name="Morgado L.N."/>
            <person name="Niskanen T."/>
            <person name="Noordeloos M.E."/>
            <person name="Ohm R.A."/>
            <person name="Ortiz-Santana B."/>
            <person name="Ovrebo C."/>
            <person name="Racz N."/>
            <person name="Riley R."/>
            <person name="Savchenko A."/>
            <person name="Shiryaev A."/>
            <person name="Soop K."/>
            <person name="Spirin V."/>
            <person name="Szebenyi C."/>
            <person name="Tomsovsky M."/>
            <person name="Tulloss R.E."/>
            <person name="Uehling J."/>
            <person name="Grigoriev I.V."/>
            <person name="Vagvolgyi C."/>
            <person name="Papp T."/>
            <person name="Martin F.M."/>
            <person name="Miettinen O."/>
            <person name="Hibbett D.S."/>
            <person name="Nagy L.G."/>
        </authorList>
    </citation>
    <scope>NUCLEOTIDE SEQUENCE [LARGE SCALE GENOMIC DNA]</scope>
    <source>
        <strain evidence="9 10">CBS 962.96</strain>
    </source>
</reference>
<dbReference type="Gene3D" id="3.30.420.10">
    <property type="entry name" value="Ribonuclease H-like superfamily/Ribonuclease H"/>
    <property type="match status" value="1"/>
</dbReference>
<evidence type="ECO:0000256" key="2">
    <source>
        <dbReference type="ARBA" id="ARBA00005300"/>
    </source>
</evidence>
<sequence>MSHLPSRIENRLLKLCRHQENSPIPSLTSVVNDRFVIKNCRKCQPRPYEEGVAFKAIFTDGSCKSHGLSPDELEELGLEPHAGYGVAASPSMEEDWQVSCFIDDTVDPWNRRTSPRAELLGVLAGLDMFITLGMDERLYGEREDFGWVICTDAEYVVKGITEYYSAWRGNGWMRLHSNTPPANLDLFHQLNAKLLSIEKRGISVGFWRIPREHNRLADKLAARGSSLPVQAGIGKRGACLRRLLSDINDCQKWSSIDNTLLFSVPWIGKSFRLYGNRINSLKIQVGRTIESLEELEELFKGWTPRQERKILKRKLYWFKHSMLLLQSRLSGSGLYLYYV</sequence>
<comment type="similarity">
    <text evidence="2">Belongs to the RNase H family.</text>
</comment>
<evidence type="ECO:0000313" key="10">
    <source>
        <dbReference type="Proteomes" id="UP000297245"/>
    </source>
</evidence>
<evidence type="ECO:0000256" key="5">
    <source>
        <dbReference type="ARBA" id="ARBA00022723"/>
    </source>
</evidence>
<dbReference type="EC" id="3.1.26.4" evidence="3"/>
<dbReference type="InterPro" id="IPR002156">
    <property type="entry name" value="RNaseH_domain"/>
</dbReference>
<keyword evidence="10" id="KW-1185">Reference proteome</keyword>
<dbReference type="GO" id="GO:0004523">
    <property type="term" value="F:RNA-DNA hybrid ribonuclease activity"/>
    <property type="evidence" value="ECO:0007669"/>
    <property type="project" value="UniProtKB-EC"/>
</dbReference>
<dbReference type="EMBL" id="ML179585">
    <property type="protein sequence ID" value="THU84682.1"/>
    <property type="molecule type" value="Genomic_DNA"/>
</dbReference>
<dbReference type="InterPro" id="IPR050092">
    <property type="entry name" value="RNase_H"/>
</dbReference>
<protein>
    <recommendedName>
        <fullName evidence="3">ribonuclease H</fullName>
        <ecNumber evidence="3">3.1.26.4</ecNumber>
    </recommendedName>
</protein>
<dbReference type="GO" id="GO:0043137">
    <property type="term" value="P:DNA replication, removal of RNA primer"/>
    <property type="evidence" value="ECO:0007669"/>
    <property type="project" value="TreeGrafter"/>
</dbReference>
<evidence type="ECO:0000256" key="1">
    <source>
        <dbReference type="ARBA" id="ARBA00000077"/>
    </source>
</evidence>
<keyword evidence="6" id="KW-0255">Endonuclease</keyword>
<evidence type="ECO:0000256" key="3">
    <source>
        <dbReference type="ARBA" id="ARBA00012180"/>
    </source>
</evidence>
<evidence type="ECO:0000313" key="9">
    <source>
        <dbReference type="EMBL" id="THU84682.1"/>
    </source>
</evidence>
<dbReference type="GO" id="GO:0003676">
    <property type="term" value="F:nucleic acid binding"/>
    <property type="evidence" value="ECO:0007669"/>
    <property type="project" value="InterPro"/>
</dbReference>
<dbReference type="PANTHER" id="PTHR10642:SF26">
    <property type="entry name" value="RIBONUCLEASE H1"/>
    <property type="match status" value="1"/>
</dbReference>
<comment type="catalytic activity">
    <reaction evidence="1">
        <text>Endonucleolytic cleavage to 5'-phosphomonoester.</text>
        <dbReference type="EC" id="3.1.26.4"/>
    </reaction>
</comment>
<keyword evidence="5" id="KW-0479">Metal-binding</keyword>
<dbReference type="AlphaFoldDB" id="A0A4S8L7L7"/>
<evidence type="ECO:0000256" key="7">
    <source>
        <dbReference type="ARBA" id="ARBA00022801"/>
    </source>
</evidence>
<dbReference type="Proteomes" id="UP000297245">
    <property type="component" value="Unassembled WGS sequence"/>
</dbReference>
<dbReference type="InterPro" id="IPR036397">
    <property type="entry name" value="RNaseH_sf"/>
</dbReference>
<name>A0A4S8L7L7_DENBC</name>
<feature type="domain" description="RNase H type-1" evidence="8">
    <location>
        <begin position="51"/>
        <end position="226"/>
    </location>
</feature>
<proteinExistence type="inferred from homology"/>
<dbReference type="PROSITE" id="PS50879">
    <property type="entry name" value="RNASE_H_1"/>
    <property type="match status" value="1"/>
</dbReference>
<keyword evidence="7" id="KW-0378">Hydrolase</keyword>
<dbReference type="OrthoDB" id="407198at2759"/>
<evidence type="ECO:0000256" key="4">
    <source>
        <dbReference type="ARBA" id="ARBA00022722"/>
    </source>
</evidence>
<keyword evidence="4" id="KW-0540">Nuclease</keyword>
<organism evidence="9 10">
    <name type="scientific">Dendrothele bispora (strain CBS 962.96)</name>
    <dbReference type="NCBI Taxonomy" id="1314807"/>
    <lineage>
        <taxon>Eukaryota</taxon>
        <taxon>Fungi</taxon>
        <taxon>Dikarya</taxon>
        <taxon>Basidiomycota</taxon>
        <taxon>Agaricomycotina</taxon>
        <taxon>Agaricomycetes</taxon>
        <taxon>Agaricomycetidae</taxon>
        <taxon>Agaricales</taxon>
        <taxon>Agaricales incertae sedis</taxon>
        <taxon>Dendrothele</taxon>
    </lineage>
</organism>
<dbReference type="InterPro" id="IPR012337">
    <property type="entry name" value="RNaseH-like_sf"/>
</dbReference>
<evidence type="ECO:0000259" key="8">
    <source>
        <dbReference type="PROSITE" id="PS50879"/>
    </source>
</evidence>
<gene>
    <name evidence="9" type="ORF">K435DRAFT_399312</name>
</gene>
<dbReference type="PANTHER" id="PTHR10642">
    <property type="entry name" value="RIBONUCLEASE H1"/>
    <property type="match status" value="1"/>
</dbReference>
<dbReference type="GO" id="GO:0046872">
    <property type="term" value="F:metal ion binding"/>
    <property type="evidence" value="ECO:0007669"/>
    <property type="project" value="UniProtKB-KW"/>
</dbReference>
<dbReference type="SUPFAM" id="SSF53098">
    <property type="entry name" value="Ribonuclease H-like"/>
    <property type="match status" value="1"/>
</dbReference>
<evidence type="ECO:0000256" key="6">
    <source>
        <dbReference type="ARBA" id="ARBA00022759"/>
    </source>
</evidence>
<accession>A0A4S8L7L7</accession>
<dbReference type="Pfam" id="PF00075">
    <property type="entry name" value="RNase_H"/>
    <property type="match status" value="1"/>
</dbReference>